<organism evidence="5 6">
    <name type="scientific">Leptotrombidium deliense</name>
    <dbReference type="NCBI Taxonomy" id="299467"/>
    <lineage>
        <taxon>Eukaryota</taxon>
        <taxon>Metazoa</taxon>
        <taxon>Ecdysozoa</taxon>
        <taxon>Arthropoda</taxon>
        <taxon>Chelicerata</taxon>
        <taxon>Arachnida</taxon>
        <taxon>Acari</taxon>
        <taxon>Acariformes</taxon>
        <taxon>Trombidiformes</taxon>
        <taxon>Prostigmata</taxon>
        <taxon>Anystina</taxon>
        <taxon>Parasitengona</taxon>
        <taxon>Trombiculoidea</taxon>
        <taxon>Trombiculidae</taxon>
        <taxon>Leptotrombidium</taxon>
    </lineage>
</organism>
<dbReference type="Pfam" id="PF00431">
    <property type="entry name" value="CUB"/>
    <property type="match status" value="2"/>
</dbReference>
<gene>
    <name evidence="5" type="ORF">B4U80_02368</name>
</gene>
<evidence type="ECO:0000256" key="2">
    <source>
        <dbReference type="ARBA" id="ARBA00023157"/>
    </source>
</evidence>
<keyword evidence="2" id="KW-1015">Disulfide bond</keyword>
<comment type="caution">
    <text evidence="3">Lacks conserved residue(s) required for the propagation of feature annotation.</text>
</comment>
<dbReference type="STRING" id="299467.A0A443RTG6"/>
<dbReference type="Gene3D" id="2.60.120.290">
    <property type="entry name" value="Spermadhesin, CUB domain"/>
    <property type="match status" value="2"/>
</dbReference>
<feature type="domain" description="CUB" evidence="4">
    <location>
        <begin position="1"/>
        <end position="85"/>
    </location>
</feature>
<dbReference type="OrthoDB" id="6022136at2759"/>
<sequence length="148" mass="16597">RNSIQLFKLKSETLIGGGCNEACHEDYITIIEVYSSGREKRIGVYCALSAPGPFISSYGVNAVKILFETDQSRQASGFSASYNFIISTTLVEDCEQNITNSVNGLITSPQFPNPYNPKRQVCNWYITVEPRNKILLYFESFLIEGEMS</sequence>
<evidence type="ECO:0000256" key="3">
    <source>
        <dbReference type="PROSITE-ProRule" id="PRU00059"/>
    </source>
</evidence>
<keyword evidence="6" id="KW-1185">Reference proteome</keyword>
<dbReference type="InterPro" id="IPR035914">
    <property type="entry name" value="Sperma_CUB_dom_sf"/>
</dbReference>
<evidence type="ECO:0000259" key="4">
    <source>
        <dbReference type="PROSITE" id="PS01180"/>
    </source>
</evidence>
<dbReference type="PROSITE" id="PS01180">
    <property type="entry name" value="CUB"/>
    <property type="match status" value="2"/>
</dbReference>
<reference evidence="5 6" key="1">
    <citation type="journal article" date="2018" name="Gigascience">
        <title>Genomes of trombidid mites reveal novel predicted allergens and laterally-transferred genes associated with secondary metabolism.</title>
        <authorList>
            <person name="Dong X."/>
            <person name="Chaisiri K."/>
            <person name="Xia D."/>
            <person name="Armstrong S.D."/>
            <person name="Fang Y."/>
            <person name="Donnelly M.J."/>
            <person name="Kadowaki T."/>
            <person name="McGarry J.W."/>
            <person name="Darby A.C."/>
            <person name="Makepeace B.L."/>
        </authorList>
    </citation>
    <scope>NUCLEOTIDE SEQUENCE [LARGE SCALE GENOMIC DNA]</scope>
    <source>
        <strain evidence="5">UoL-UT</strain>
    </source>
</reference>
<dbReference type="AlphaFoldDB" id="A0A443RTG6"/>
<dbReference type="CDD" id="cd00041">
    <property type="entry name" value="CUB"/>
    <property type="match status" value="2"/>
</dbReference>
<evidence type="ECO:0000313" key="5">
    <source>
        <dbReference type="EMBL" id="RWS18651.1"/>
    </source>
</evidence>
<dbReference type="InterPro" id="IPR000859">
    <property type="entry name" value="CUB_dom"/>
</dbReference>
<protein>
    <submittedName>
        <fullName evidence="5">Cubilin-like protein</fullName>
    </submittedName>
</protein>
<accession>A0A443RTG6</accession>
<dbReference type="VEuPathDB" id="VectorBase:LDEU013389"/>
<comment type="caution">
    <text evidence="5">The sequence shown here is derived from an EMBL/GenBank/DDBJ whole genome shotgun (WGS) entry which is preliminary data.</text>
</comment>
<dbReference type="EMBL" id="NCKV01036506">
    <property type="protein sequence ID" value="RWS18651.1"/>
    <property type="molecule type" value="Genomic_DNA"/>
</dbReference>
<dbReference type="SUPFAM" id="SSF49854">
    <property type="entry name" value="Spermadhesin, CUB domain"/>
    <property type="match status" value="2"/>
</dbReference>
<keyword evidence="1" id="KW-0677">Repeat</keyword>
<evidence type="ECO:0000256" key="1">
    <source>
        <dbReference type="ARBA" id="ARBA00022737"/>
    </source>
</evidence>
<feature type="non-terminal residue" evidence="5">
    <location>
        <position position="148"/>
    </location>
</feature>
<dbReference type="Proteomes" id="UP000288716">
    <property type="component" value="Unassembled WGS sequence"/>
</dbReference>
<dbReference type="PANTHER" id="PTHR24251">
    <property type="entry name" value="OVOCHYMASE-RELATED"/>
    <property type="match status" value="1"/>
</dbReference>
<feature type="domain" description="CUB" evidence="4">
    <location>
        <begin position="94"/>
        <end position="148"/>
    </location>
</feature>
<proteinExistence type="predicted"/>
<feature type="non-terminal residue" evidence="5">
    <location>
        <position position="1"/>
    </location>
</feature>
<dbReference type="PANTHER" id="PTHR24251:SF37">
    <property type="entry name" value="CUB DOMAIN-CONTAINING PROTEIN"/>
    <property type="match status" value="1"/>
</dbReference>
<evidence type="ECO:0000313" key="6">
    <source>
        <dbReference type="Proteomes" id="UP000288716"/>
    </source>
</evidence>
<name>A0A443RTG6_9ACAR</name>